<dbReference type="EMBL" id="CP060412">
    <property type="protein sequence ID" value="QNK01747.1"/>
    <property type="molecule type" value="Genomic_DNA"/>
</dbReference>
<dbReference type="AlphaFoldDB" id="A0A7G8Q4N9"/>
<sequence length="66" mass="7804">MTYRYCEKCKGENGMASPTPEEIIRNAHVCPVCDHEHPVDEYAKQELLIDLLERVTRLEEREKERT</sequence>
<name>A0A7G8Q4N9_9GAMM</name>
<dbReference type="RefSeq" id="WP_187057206.1">
    <property type="nucleotide sequence ID" value="NZ_CP060412.1"/>
</dbReference>
<proteinExistence type="predicted"/>
<evidence type="ECO:0000313" key="1">
    <source>
        <dbReference type="EMBL" id="QNK01747.1"/>
    </source>
</evidence>
<dbReference type="Proteomes" id="UP000515873">
    <property type="component" value="Chromosome"/>
</dbReference>
<evidence type="ECO:0000313" key="2">
    <source>
        <dbReference type="Proteomes" id="UP000515873"/>
    </source>
</evidence>
<dbReference type="KEGG" id="dtl:H8F01_00775"/>
<accession>A0A7G8Q4N9</accession>
<keyword evidence="2" id="KW-1185">Reference proteome</keyword>
<gene>
    <name evidence="1" type="ORF">H8F01_00775</name>
</gene>
<reference evidence="1 2" key="1">
    <citation type="submission" date="2020-08" db="EMBL/GenBank/DDBJ databases">
        <title>Dyella sp. G9 isolated from forest soil.</title>
        <authorList>
            <person name="Fu J."/>
            <person name="Qiu L."/>
        </authorList>
    </citation>
    <scope>NUCLEOTIDE SEQUENCE [LARGE SCALE GENOMIC DNA]</scope>
    <source>
        <strain evidence="1 2">G9</strain>
    </source>
</reference>
<organism evidence="1 2">
    <name type="scientific">Dyella telluris</name>
    <dbReference type="NCBI Taxonomy" id="2763498"/>
    <lineage>
        <taxon>Bacteria</taxon>
        <taxon>Pseudomonadati</taxon>
        <taxon>Pseudomonadota</taxon>
        <taxon>Gammaproteobacteria</taxon>
        <taxon>Lysobacterales</taxon>
        <taxon>Rhodanobacteraceae</taxon>
        <taxon>Dyella</taxon>
    </lineage>
</organism>
<protein>
    <submittedName>
        <fullName evidence="1">Uncharacterized protein</fullName>
    </submittedName>
</protein>